<dbReference type="GO" id="GO:0006094">
    <property type="term" value="P:gluconeogenesis"/>
    <property type="evidence" value="ECO:0007669"/>
    <property type="project" value="UniProtKB-UniRule"/>
</dbReference>
<accession>A0A158K1U0</accession>
<dbReference type="SUPFAM" id="SSF51351">
    <property type="entry name" value="Triosephosphate isomerase (TIM)"/>
    <property type="match status" value="1"/>
</dbReference>
<dbReference type="CDD" id="cd00311">
    <property type="entry name" value="TIM"/>
    <property type="match status" value="1"/>
</dbReference>
<dbReference type="InterPro" id="IPR020861">
    <property type="entry name" value="Triosephosphate_isomerase_AS"/>
</dbReference>
<comment type="catalytic activity">
    <reaction evidence="8 9">
        <text>D-glyceraldehyde 3-phosphate = dihydroxyacetone phosphate</text>
        <dbReference type="Rhea" id="RHEA:18585"/>
        <dbReference type="ChEBI" id="CHEBI:57642"/>
        <dbReference type="ChEBI" id="CHEBI:59776"/>
        <dbReference type="EC" id="5.3.1.1"/>
    </reaction>
</comment>
<comment type="similarity">
    <text evidence="3 8 9">Belongs to the triosephosphate isomerase family.</text>
</comment>
<organism evidence="10 11">
    <name type="scientific">Caballeronia udeis</name>
    <dbReference type="NCBI Taxonomy" id="1232866"/>
    <lineage>
        <taxon>Bacteria</taxon>
        <taxon>Pseudomonadati</taxon>
        <taxon>Pseudomonadota</taxon>
        <taxon>Betaproteobacteria</taxon>
        <taxon>Burkholderiales</taxon>
        <taxon>Burkholderiaceae</taxon>
        <taxon>Caballeronia</taxon>
    </lineage>
</organism>
<dbReference type="GO" id="GO:0005829">
    <property type="term" value="C:cytosol"/>
    <property type="evidence" value="ECO:0007669"/>
    <property type="project" value="TreeGrafter"/>
</dbReference>
<dbReference type="UniPathway" id="UPA00138"/>
<dbReference type="EC" id="5.3.1.1" evidence="8 9"/>
<evidence type="ECO:0000256" key="8">
    <source>
        <dbReference type="HAMAP-Rule" id="MF_00147"/>
    </source>
</evidence>
<dbReference type="AlphaFoldDB" id="A0A158K1U0"/>
<dbReference type="InterPro" id="IPR013785">
    <property type="entry name" value="Aldolase_TIM"/>
</dbReference>
<dbReference type="GO" id="GO:0019563">
    <property type="term" value="P:glycerol catabolic process"/>
    <property type="evidence" value="ECO:0007669"/>
    <property type="project" value="TreeGrafter"/>
</dbReference>
<evidence type="ECO:0000256" key="3">
    <source>
        <dbReference type="ARBA" id="ARBA00007422"/>
    </source>
</evidence>
<keyword evidence="5 8" id="KW-0963">Cytoplasm</keyword>
<comment type="subcellular location">
    <subcellularLocation>
        <location evidence="8 9">Cytoplasm</location>
    </subcellularLocation>
</comment>
<comment type="subunit">
    <text evidence="8 9">Homodimer.</text>
</comment>
<evidence type="ECO:0000313" key="11">
    <source>
        <dbReference type="Proteomes" id="UP000054683"/>
    </source>
</evidence>
<feature type="binding site" evidence="8">
    <location>
        <position position="173"/>
    </location>
    <ligand>
        <name>substrate</name>
    </ligand>
</feature>
<protein>
    <recommendedName>
        <fullName evidence="8 9">Triosephosphate isomerase</fullName>
        <shortName evidence="8">TIM</shortName>
        <shortName evidence="8">TPI</shortName>
        <ecNumber evidence="8 9">5.3.1.1</ecNumber>
    </recommendedName>
    <alternativeName>
        <fullName evidence="8">Triose-phosphate isomerase</fullName>
    </alternativeName>
</protein>
<dbReference type="InterPro" id="IPR022896">
    <property type="entry name" value="TrioseP_Isoase_bac/euk"/>
</dbReference>
<evidence type="ECO:0000256" key="2">
    <source>
        <dbReference type="ARBA" id="ARBA00004939"/>
    </source>
</evidence>
<evidence type="ECO:0000313" key="10">
    <source>
        <dbReference type="EMBL" id="SAL74699.1"/>
    </source>
</evidence>
<proteinExistence type="inferred from homology"/>
<dbReference type="GO" id="GO:0006096">
    <property type="term" value="P:glycolytic process"/>
    <property type="evidence" value="ECO:0007669"/>
    <property type="project" value="UniProtKB-UniRule"/>
</dbReference>
<dbReference type="GO" id="GO:0046166">
    <property type="term" value="P:glyceraldehyde-3-phosphate biosynthetic process"/>
    <property type="evidence" value="ECO:0007669"/>
    <property type="project" value="TreeGrafter"/>
</dbReference>
<comment type="pathway">
    <text evidence="1 8 9">Carbohydrate degradation; glycolysis; D-glyceraldehyde 3-phosphate from glycerone phosphate: step 1/1.</text>
</comment>
<dbReference type="GO" id="GO:0004807">
    <property type="term" value="F:triose-phosphate isomerase activity"/>
    <property type="evidence" value="ECO:0007669"/>
    <property type="project" value="UniProtKB-UniRule"/>
</dbReference>
<evidence type="ECO:0000256" key="6">
    <source>
        <dbReference type="ARBA" id="ARBA00023152"/>
    </source>
</evidence>
<evidence type="ECO:0000256" key="1">
    <source>
        <dbReference type="ARBA" id="ARBA00004680"/>
    </source>
</evidence>
<dbReference type="Proteomes" id="UP000054683">
    <property type="component" value="Unassembled WGS sequence"/>
</dbReference>
<keyword evidence="6 8" id="KW-0324">Glycolysis</keyword>
<comment type="pathway">
    <text evidence="8 9">Carbohydrate biosynthesis; gluconeogenesis.</text>
</comment>
<dbReference type="PROSITE" id="PS00171">
    <property type="entry name" value="TIM_1"/>
    <property type="match status" value="1"/>
</dbReference>
<dbReference type="UniPathway" id="UPA00109">
    <property type="reaction ID" value="UER00189"/>
</dbReference>
<comment type="function">
    <text evidence="8">Involved in the gluconeogenesis. Catalyzes stereospecifically the conversion of dihydroxyacetone phosphate (DHAP) to D-glyceraldehyde-3-phosphate (G3P).</text>
</comment>
<dbReference type="PANTHER" id="PTHR21139">
    <property type="entry name" value="TRIOSEPHOSPHATE ISOMERASE"/>
    <property type="match status" value="1"/>
</dbReference>
<dbReference type="PROSITE" id="PS51440">
    <property type="entry name" value="TIM_2"/>
    <property type="match status" value="1"/>
</dbReference>
<dbReference type="InterPro" id="IPR000652">
    <property type="entry name" value="Triosephosphate_isomerase"/>
</dbReference>
<keyword evidence="7 8" id="KW-0413">Isomerase</keyword>
<dbReference type="EMBL" id="FCOK02000166">
    <property type="protein sequence ID" value="SAL74699.1"/>
    <property type="molecule type" value="Genomic_DNA"/>
</dbReference>
<dbReference type="Pfam" id="PF00121">
    <property type="entry name" value="TIM"/>
    <property type="match status" value="1"/>
</dbReference>
<evidence type="ECO:0000256" key="4">
    <source>
        <dbReference type="ARBA" id="ARBA00022432"/>
    </source>
</evidence>
<sequence length="249" mass="26734">MRKKLALGNWKMNGETEANARLLNVLRDNEPISDDAIVGVCVPYLYVGHTRDALRGSCVKWGVQDVSAQSEGAYTGEISARMASDFDVSFALVGHSERRTYHGESDVIVASKVLRCIESNITPVICVGETLVERESGNANTVIGQQLSVALSKLSDDQAQNVVVAYEPVWAIGTGRSASPDQVQATHSFLRQALAARSETLKNVAILYGGSVKATSASELFHQPDVDGGLIGSASLDARQFIDIIDALR</sequence>
<reference evidence="10 11" key="1">
    <citation type="submission" date="2016-01" db="EMBL/GenBank/DDBJ databases">
        <authorList>
            <person name="Oliw E.H."/>
        </authorList>
    </citation>
    <scope>NUCLEOTIDE SEQUENCE [LARGE SCALE GENOMIC DNA]</scope>
    <source>
        <strain evidence="10">LMG 27134</strain>
    </source>
</reference>
<dbReference type="PANTHER" id="PTHR21139:SF42">
    <property type="entry name" value="TRIOSEPHOSPHATE ISOMERASE"/>
    <property type="match status" value="1"/>
</dbReference>
<dbReference type="NCBIfam" id="TIGR00419">
    <property type="entry name" value="tim"/>
    <property type="match status" value="1"/>
</dbReference>
<feature type="active site" description="Electrophile" evidence="8">
    <location>
        <position position="95"/>
    </location>
</feature>
<dbReference type="Gene3D" id="3.20.20.70">
    <property type="entry name" value="Aldolase class I"/>
    <property type="match status" value="1"/>
</dbReference>
<dbReference type="InterPro" id="IPR035990">
    <property type="entry name" value="TIM_sf"/>
</dbReference>
<evidence type="ECO:0000256" key="9">
    <source>
        <dbReference type="RuleBase" id="RU363013"/>
    </source>
</evidence>
<comment type="pathway">
    <text evidence="2">Carbohydrate metabolism; erythritol degradation.</text>
</comment>
<gene>
    <name evidence="8" type="primary">tpiA</name>
    <name evidence="10" type="ORF">AWB69_09228</name>
</gene>
<keyword evidence="4 8" id="KW-0312">Gluconeogenesis</keyword>
<dbReference type="FunFam" id="3.20.20.70:FF:000016">
    <property type="entry name" value="Triosephosphate isomerase"/>
    <property type="match status" value="1"/>
</dbReference>
<evidence type="ECO:0000256" key="5">
    <source>
        <dbReference type="ARBA" id="ARBA00022490"/>
    </source>
</evidence>
<name>A0A158K1U0_9BURK</name>
<comment type="caution">
    <text evidence="8">Lacks conserved residue(s) required for the propagation of feature annotation.</text>
</comment>
<feature type="active site" description="Proton acceptor" evidence="8">
    <location>
        <position position="167"/>
    </location>
</feature>
<dbReference type="OrthoDB" id="9809429at2"/>
<feature type="binding site" evidence="8">
    <location>
        <position position="211"/>
    </location>
    <ligand>
        <name>substrate</name>
    </ligand>
</feature>
<evidence type="ECO:0000256" key="7">
    <source>
        <dbReference type="ARBA" id="ARBA00023235"/>
    </source>
</evidence>
<dbReference type="HAMAP" id="MF_00147_B">
    <property type="entry name" value="TIM_B"/>
    <property type="match status" value="1"/>
</dbReference>
<feature type="binding site" evidence="8">
    <location>
        <begin position="9"/>
        <end position="11"/>
    </location>
    <ligand>
        <name>substrate</name>
    </ligand>
</feature>